<dbReference type="PANTHER" id="PTHR43280:SF30">
    <property type="entry name" value="MMSAB OPERON REGULATORY PROTEIN"/>
    <property type="match status" value="1"/>
</dbReference>
<dbReference type="PRINTS" id="PR00032">
    <property type="entry name" value="HTHARAC"/>
</dbReference>
<name>A0ABS5IZE7_9BACT</name>
<comment type="caution">
    <text evidence="5">The sequence shown here is derived from an EMBL/GenBank/DDBJ whole genome shotgun (WGS) entry which is preliminary data.</text>
</comment>
<dbReference type="PROSITE" id="PS00041">
    <property type="entry name" value="HTH_ARAC_FAMILY_1"/>
    <property type="match status" value="1"/>
</dbReference>
<dbReference type="InterPro" id="IPR037923">
    <property type="entry name" value="HTH-like"/>
</dbReference>
<dbReference type="InterPro" id="IPR020449">
    <property type="entry name" value="Tscrpt_reg_AraC-type_HTH"/>
</dbReference>
<keyword evidence="2" id="KW-0238">DNA-binding</keyword>
<evidence type="ECO:0000313" key="6">
    <source>
        <dbReference type="Proteomes" id="UP000676386"/>
    </source>
</evidence>
<evidence type="ECO:0000313" key="5">
    <source>
        <dbReference type="EMBL" id="MBS0027692.1"/>
    </source>
</evidence>
<dbReference type="RefSeq" id="WP_211972797.1">
    <property type="nucleotide sequence ID" value="NZ_CBFHAM010000001.1"/>
</dbReference>
<sequence>MQQDRQTDISYEGGQVVAFPKKILSKCSRLPLIQRLYINRMGIFPHAVNHYYKREAGQVSYAVLLYCFDGEGWIILGKKKFILKAGDAYIIPPFSAHSYGAADKSPWSIFWVHIAGSGAGEIADAVKITQKDAPIHTVYSEERNNLFNQMLKTLSNGFSVANLLYANLILPNYLGSFICPASFNSFSTTSPIEENILNEAVLFMKKNVEQKITVEVVAKHIGMSPSFFFKQFKKHTGYSPVAYFNFLKIQKAIQLIHTTQYNISEVGSKIGIDDPYYFSRLFKKQMGISPRQYINEFILPSRTYQ</sequence>
<reference evidence="5 6" key="1">
    <citation type="submission" date="2021-04" db="EMBL/GenBank/DDBJ databases">
        <title>Chitinophaga sp. nov., isolated from the rhizosphere soil.</title>
        <authorList>
            <person name="He S."/>
        </authorList>
    </citation>
    <scope>NUCLEOTIDE SEQUENCE [LARGE SCALE GENOMIC DNA]</scope>
    <source>
        <strain evidence="5 6">2R12</strain>
    </source>
</reference>
<keyword evidence="3" id="KW-0804">Transcription</keyword>
<keyword evidence="6" id="KW-1185">Reference proteome</keyword>
<dbReference type="SMART" id="SM00342">
    <property type="entry name" value="HTH_ARAC"/>
    <property type="match status" value="1"/>
</dbReference>
<feature type="domain" description="HTH araC/xylS-type" evidence="4">
    <location>
        <begin position="198"/>
        <end position="296"/>
    </location>
</feature>
<evidence type="ECO:0000259" key="4">
    <source>
        <dbReference type="PROSITE" id="PS01124"/>
    </source>
</evidence>
<organism evidence="5 6">
    <name type="scientific">Chitinophaga hostae</name>
    <dbReference type="NCBI Taxonomy" id="2831022"/>
    <lineage>
        <taxon>Bacteria</taxon>
        <taxon>Pseudomonadati</taxon>
        <taxon>Bacteroidota</taxon>
        <taxon>Chitinophagia</taxon>
        <taxon>Chitinophagales</taxon>
        <taxon>Chitinophagaceae</taxon>
        <taxon>Chitinophaga</taxon>
    </lineage>
</organism>
<proteinExistence type="predicted"/>
<dbReference type="CDD" id="cd06986">
    <property type="entry name" value="cupin_MmsR-like_N"/>
    <property type="match status" value="1"/>
</dbReference>
<dbReference type="Gene3D" id="1.10.10.60">
    <property type="entry name" value="Homeodomain-like"/>
    <property type="match status" value="2"/>
</dbReference>
<dbReference type="EMBL" id="JAGTXB010000004">
    <property type="protein sequence ID" value="MBS0027692.1"/>
    <property type="molecule type" value="Genomic_DNA"/>
</dbReference>
<dbReference type="Pfam" id="PF02311">
    <property type="entry name" value="AraC_binding"/>
    <property type="match status" value="1"/>
</dbReference>
<dbReference type="Gene3D" id="2.60.120.280">
    <property type="entry name" value="Regulatory protein AraC"/>
    <property type="match status" value="1"/>
</dbReference>
<evidence type="ECO:0000256" key="2">
    <source>
        <dbReference type="ARBA" id="ARBA00023125"/>
    </source>
</evidence>
<dbReference type="InterPro" id="IPR018060">
    <property type="entry name" value="HTH_AraC"/>
</dbReference>
<protein>
    <submittedName>
        <fullName evidence="5">AraC family transcriptional regulator</fullName>
    </submittedName>
</protein>
<dbReference type="SUPFAM" id="SSF46689">
    <property type="entry name" value="Homeodomain-like"/>
    <property type="match status" value="2"/>
</dbReference>
<dbReference type="Pfam" id="PF12833">
    <property type="entry name" value="HTH_18"/>
    <property type="match status" value="1"/>
</dbReference>
<dbReference type="InterPro" id="IPR009057">
    <property type="entry name" value="Homeodomain-like_sf"/>
</dbReference>
<evidence type="ECO:0000256" key="3">
    <source>
        <dbReference type="ARBA" id="ARBA00023163"/>
    </source>
</evidence>
<dbReference type="InterPro" id="IPR003313">
    <property type="entry name" value="AraC-bd"/>
</dbReference>
<dbReference type="PROSITE" id="PS01124">
    <property type="entry name" value="HTH_ARAC_FAMILY_2"/>
    <property type="match status" value="1"/>
</dbReference>
<gene>
    <name evidence="5" type="ORF">KE626_10265</name>
</gene>
<dbReference type="Proteomes" id="UP000676386">
    <property type="component" value="Unassembled WGS sequence"/>
</dbReference>
<accession>A0ABS5IZE7</accession>
<dbReference type="InterPro" id="IPR018062">
    <property type="entry name" value="HTH_AraC-typ_CS"/>
</dbReference>
<dbReference type="PANTHER" id="PTHR43280">
    <property type="entry name" value="ARAC-FAMILY TRANSCRIPTIONAL REGULATOR"/>
    <property type="match status" value="1"/>
</dbReference>
<keyword evidence="1" id="KW-0805">Transcription regulation</keyword>
<evidence type="ECO:0000256" key="1">
    <source>
        <dbReference type="ARBA" id="ARBA00023015"/>
    </source>
</evidence>
<dbReference type="SUPFAM" id="SSF51215">
    <property type="entry name" value="Regulatory protein AraC"/>
    <property type="match status" value="1"/>
</dbReference>